<organism evidence="2 3">
    <name type="scientific">Luethyella okanaganae</name>
    <dbReference type="NCBI Taxonomy" id="69372"/>
    <lineage>
        <taxon>Bacteria</taxon>
        <taxon>Bacillati</taxon>
        <taxon>Actinomycetota</taxon>
        <taxon>Actinomycetes</taxon>
        <taxon>Micrococcales</taxon>
        <taxon>Microbacteriaceae</taxon>
        <taxon>Luethyella</taxon>
    </lineage>
</organism>
<evidence type="ECO:0008006" key="4">
    <source>
        <dbReference type="Google" id="ProtNLM"/>
    </source>
</evidence>
<name>A0ABW1VFK2_9MICO</name>
<feature type="region of interest" description="Disordered" evidence="1">
    <location>
        <begin position="1"/>
        <end position="22"/>
    </location>
</feature>
<dbReference type="RefSeq" id="WP_386727839.1">
    <property type="nucleotide sequence ID" value="NZ_JBHSTP010000001.1"/>
</dbReference>
<dbReference type="Proteomes" id="UP001596306">
    <property type="component" value="Unassembled WGS sequence"/>
</dbReference>
<accession>A0ABW1VFK2</accession>
<feature type="compositionally biased region" description="Basic residues" evidence="1">
    <location>
        <begin position="1"/>
        <end position="11"/>
    </location>
</feature>
<reference evidence="3" key="1">
    <citation type="journal article" date="2019" name="Int. J. Syst. Evol. Microbiol.">
        <title>The Global Catalogue of Microorganisms (GCM) 10K type strain sequencing project: providing services to taxonomists for standard genome sequencing and annotation.</title>
        <authorList>
            <consortium name="The Broad Institute Genomics Platform"/>
            <consortium name="The Broad Institute Genome Sequencing Center for Infectious Disease"/>
            <person name="Wu L."/>
            <person name="Ma J."/>
        </authorList>
    </citation>
    <scope>NUCLEOTIDE SEQUENCE [LARGE SCALE GENOMIC DNA]</scope>
    <source>
        <strain evidence="3">CCUG 43304</strain>
    </source>
</reference>
<keyword evidence="3" id="KW-1185">Reference proteome</keyword>
<evidence type="ECO:0000313" key="3">
    <source>
        <dbReference type="Proteomes" id="UP001596306"/>
    </source>
</evidence>
<comment type="caution">
    <text evidence="2">The sequence shown here is derived from an EMBL/GenBank/DDBJ whole genome shotgun (WGS) entry which is preliminary data.</text>
</comment>
<evidence type="ECO:0000313" key="2">
    <source>
        <dbReference type="EMBL" id="MFC6355264.1"/>
    </source>
</evidence>
<sequence>MPRSNRPRGRTPGRSDEGASDLSRVLAGWKRTEAKRDGLWHIQPVAALQAVKSYVCPGCGLDIDPGVAHLVTWRADGVMGDGADITARRHWHSHCWKIA</sequence>
<gene>
    <name evidence="2" type="ORF">ACFQB0_03960</name>
</gene>
<dbReference type="EMBL" id="JBHSTP010000001">
    <property type="protein sequence ID" value="MFC6355264.1"/>
    <property type="molecule type" value="Genomic_DNA"/>
</dbReference>
<protein>
    <recommendedName>
        <fullName evidence="4">ATP/GTP-binding protein</fullName>
    </recommendedName>
</protein>
<evidence type="ECO:0000256" key="1">
    <source>
        <dbReference type="SAM" id="MobiDB-lite"/>
    </source>
</evidence>
<proteinExistence type="predicted"/>